<dbReference type="OrthoDB" id="2188105at2759"/>
<keyword evidence="2" id="KW-1185">Reference proteome</keyword>
<name>A0A0R0M4F8_9MICR</name>
<dbReference type="VEuPathDB" id="MicrosporidiaDB:M153_2710006104"/>
<gene>
    <name evidence="1" type="ORF">M153_2710006104</name>
</gene>
<sequence>MPIILVCGDPIKVEKFVKDFSEHFENAKIYTKPFSEALSDVSQNDPKGNNLITSAIIRSERYMAFCVAKKSNTKYLNVFLSGNLPNELDPPEKSVRHDNPLISSPDYTEKDKITIFELIDDILAKKSKKKEIYKKFYSPDTLNFVSKIFKDIQSKYPYDEEIALETENIMMTMLKESNQKINVEIVYEEILVRYLKKRGLITE</sequence>
<reference evidence="1 2" key="1">
    <citation type="submission" date="2015-07" db="EMBL/GenBank/DDBJ databases">
        <title>The genome of Pseudoloma neurophilia, a relevant intracellular parasite of the zebrafish.</title>
        <authorList>
            <person name="Ndikumana S."/>
            <person name="Pelin A."/>
            <person name="Sanders J."/>
            <person name="Corradi N."/>
        </authorList>
    </citation>
    <scope>NUCLEOTIDE SEQUENCE [LARGE SCALE GENOMIC DNA]</scope>
    <source>
        <strain evidence="1 2">MK1</strain>
    </source>
</reference>
<dbReference type="EMBL" id="LGUB01000081">
    <property type="protein sequence ID" value="KRH94404.1"/>
    <property type="molecule type" value="Genomic_DNA"/>
</dbReference>
<dbReference type="Proteomes" id="UP000051530">
    <property type="component" value="Unassembled WGS sequence"/>
</dbReference>
<evidence type="ECO:0000313" key="2">
    <source>
        <dbReference type="Proteomes" id="UP000051530"/>
    </source>
</evidence>
<proteinExistence type="predicted"/>
<accession>A0A0R0M4F8</accession>
<evidence type="ECO:0000313" key="1">
    <source>
        <dbReference type="EMBL" id="KRH94404.1"/>
    </source>
</evidence>
<organism evidence="1 2">
    <name type="scientific">Pseudoloma neurophilia</name>
    <dbReference type="NCBI Taxonomy" id="146866"/>
    <lineage>
        <taxon>Eukaryota</taxon>
        <taxon>Fungi</taxon>
        <taxon>Fungi incertae sedis</taxon>
        <taxon>Microsporidia</taxon>
        <taxon>Pseudoloma</taxon>
    </lineage>
</organism>
<dbReference type="AlphaFoldDB" id="A0A0R0M4F8"/>
<protein>
    <submittedName>
        <fullName evidence="1">Uncharacterized protein</fullName>
    </submittedName>
</protein>
<comment type="caution">
    <text evidence="1">The sequence shown here is derived from an EMBL/GenBank/DDBJ whole genome shotgun (WGS) entry which is preliminary data.</text>
</comment>